<organism evidence="3 4">
    <name type="scientific">Halodurantibacterium flavum</name>
    <dbReference type="NCBI Taxonomy" id="1382802"/>
    <lineage>
        <taxon>Bacteria</taxon>
        <taxon>Pseudomonadati</taxon>
        <taxon>Pseudomonadota</taxon>
        <taxon>Alphaproteobacteria</taxon>
        <taxon>Rhodobacterales</taxon>
        <taxon>Paracoccaceae</taxon>
        <taxon>Halodurantibacterium</taxon>
    </lineage>
</organism>
<evidence type="ECO:0000313" key="3">
    <source>
        <dbReference type="EMBL" id="MFD1912121.1"/>
    </source>
</evidence>
<evidence type="ECO:0000256" key="1">
    <source>
        <dbReference type="SAM" id="Coils"/>
    </source>
</evidence>
<keyword evidence="2" id="KW-1133">Transmembrane helix</keyword>
<accession>A0ABW4S3D9</accession>
<proteinExistence type="predicted"/>
<protein>
    <submittedName>
        <fullName evidence="3">Septum formation initiator family protein</fullName>
    </submittedName>
</protein>
<gene>
    <name evidence="3" type="ORF">ACFSGJ_07825</name>
</gene>
<dbReference type="RefSeq" id="WP_390260480.1">
    <property type="nucleotide sequence ID" value="NZ_JBHUGH010000005.1"/>
</dbReference>
<dbReference type="Proteomes" id="UP001597353">
    <property type="component" value="Unassembled WGS sequence"/>
</dbReference>
<name>A0ABW4S3D9_9RHOB</name>
<feature type="transmembrane region" description="Helical" evidence="2">
    <location>
        <begin position="14"/>
        <end position="32"/>
    </location>
</feature>
<keyword evidence="2" id="KW-0812">Transmembrane</keyword>
<reference evidence="4" key="1">
    <citation type="journal article" date="2019" name="Int. J. Syst. Evol. Microbiol.">
        <title>The Global Catalogue of Microorganisms (GCM) 10K type strain sequencing project: providing services to taxonomists for standard genome sequencing and annotation.</title>
        <authorList>
            <consortium name="The Broad Institute Genomics Platform"/>
            <consortium name="The Broad Institute Genome Sequencing Center for Infectious Disease"/>
            <person name="Wu L."/>
            <person name="Ma J."/>
        </authorList>
    </citation>
    <scope>NUCLEOTIDE SEQUENCE [LARGE SCALE GENOMIC DNA]</scope>
    <source>
        <strain evidence="4">CGMCC 4.7242</strain>
    </source>
</reference>
<sequence>MGRQRGGGPGFGPVMYYGLAFSLASYFTFAAVQGDYGVFRRVQIDAETRALQAERDALAAELAEMENKTRRLSDDFLDLDLLDEQARDVLGLIRMDELVVR</sequence>
<keyword evidence="4" id="KW-1185">Reference proteome</keyword>
<dbReference type="Pfam" id="PF04977">
    <property type="entry name" value="DivIC"/>
    <property type="match status" value="1"/>
</dbReference>
<keyword evidence="1" id="KW-0175">Coiled coil</keyword>
<keyword evidence="2" id="KW-0472">Membrane</keyword>
<feature type="coiled-coil region" evidence="1">
    <location>
        <begin position="48"/>
        <end position="75"/>
    </location>
</feature>
<evidence type="ECO:0000313" key="4">
    <source>
        <dbReference type="Proteomes" id="UP001597353"/>
    </source>
</evidence>
<dbReference type="InterPro" id="IPR007060">
    <property type="entry name" value="FtsL/DivIC"/>
</dbReference>
<comment type="caution">
    <text evidence="3">The sequence shown here is derived from an EMBL/GenBank/DDBJ whole genome shotgun (WGS) entry which is preliminary data.</text>
</comment>
<evidence type="ECO:0000256" key="2">
    <source>
        <dbReference type="SAM" id="Phobius"/>
    </source>
</evidence>
<dbReference type="EMBL" id="JBHUGH010000005">
    <property type="protein sequence ID" value="MFD1912121.1"/>
    <property type="molecule type" value="Genomic_DNA"/>
</dbReference>